<comment type="subcellular location">
    <subcellularLocation>
        <location evidence="1">Membrane</location>
        <topology evidence="1">Multi-pass membrane protein</topology>
    </subcellularLocation>
</comment>
<dbReference type="EMBL" id="JAVKGR010000006">
    <property type="protein sequence ID" value="MDR8019330.1"/>
    <property type="molecule type" value="Genomic_DNA"/>
</dbReference>
<evidence type="ECO:0000313" key="9">
    <source>
        <dbReference type="Proteomes" id="UP001251870"/>
    </source>
</evidence>
<organism evidence="8 9">
    <name type="scientific">Nesterenkonia aerolata</name>
    <dbReference type="NCBI Taxonomy" id="3074079"/>
    <lineage>
        <taxon>Bacteria</taxon>
        <taxon>Bacillati</taxon>
        <taxon>Actinomycetota</taxon>
        <taxon>Actinomycetes</taxon>
        <taxon>Micrococcales</taxon>
        <taxon>Micrococcaceae</taxon>
        <taxon>Nesterenkonia</taxon>
    </lineage>
</organism>
<evidence type="ECO:0000256" key="4">
    <source>
        <dbReference type="ARBA" id="ARBA00023136"/>
    </source>
</evidence>
<keyword evidence="2 6" id="KW-0812">Transmembrane</keyword>
<feature type="domain" description="Integral membrane bound transporter" evidence="7">
    <location>
        <begin position="86"/>
        <end position="207"/>
    </location>
</feature>
<evidence type="ECO:0000313" key="8">
    <source>
        <dbReference type="EMBL" id="MDR8019330.1"/>
    </source>
</evidence>
<dbReference type="RefSeq" id="WP_310548316.1">
    <property type="nucleotide sequence ID" value="NZ_JAVKGR010000006.1"/>
</dbReference>
<dbReference type="Pfam" id="PF13515">
    <property type="entry name" value="FUSC_2"/>
    <property type="match status" value="1"/>
</dbReference>
<evidence type="ECO:0000256" key="1">
    <source>
        <dbReference type="ARBA" id="ARBA00004141"/>
    </source>
</evidence>
<evidence type="ECO:0000256" key="6">
    <source>
        <dbReference type="SAM" id="Phobius"/>
    </source>
</evidence>
<evidence type="ECO:0000256" key="3">
    <source>
        <dbReference type="ARBA" id="ARBA00022989"/>
    </source>
</evidence>
<protein>
    <submittedName>
        <fullName evidence="8">FUSC family protein</fullName>
    </submittedName>
</protein>
<evidence type="ECO:0000259" key="7">
    <source>
        <dbReference type="Pfam" id="PF13515"/>
    </source>
</evidence>
<feature type="transmembrane region" description="Helical" evidence="6">
    <location>
        <begin position="68"/>
        <end position="87"/>
    </location>
</feature>
<keyword evidence="9" id="KW-1185">Reference proteome</keyword>
<gene>
    <name evidence="8" type="ORF">RIL96_07090</name>
</gene>
<feature type="region of interest" description="Disordered" evidence="5">
    <location>
        <begin position="1"/>
        <end position="36"/>
    </location>
</feature>
<reference evidence="8 9" key="1">
    <citation type="submission" date="2023-09" db="EMBL/GenBank/DDBJ databases">
        <title>Description of three actinobacteria isolated from air of manufacturing shop in a pharmaceutical factory.</title>
        <authorList>
            <person name="Zhang D.-F."/>
        </authorList>
    </citation>
    <scope>NUCLEOTIDE SEQUENCE [LARGE SCALE GENOMIC DNA]</scope>
    <source>
        <strain evidence="8 9">LY-0111</strain>
    </source>
</reference>
<keyword evidence="3 6" id="KW-1133">Transmembrane helix</keyword>
<evidence type="ECO:0000256" key="5">
    <source>
        <dbReference type="SAM" id="MobiDB-lite"/>
    </source>
</evidence>
<accession>A0ABU2DSQ7</accession>
<evidence type="ECO:0000256" key="2">
    <source>
        <dbReference type="ARBA" id="ARBA00022692"/>
    </source>
</evidence>
<sequence length="418" mass="45326">MSSQPPDPDPHEPTADTTSFRTPHLLGGGQEEESPRVDGLLDRARQLLRSAAGVLGTRGRVGARRARYSIIPALQMTLAAVGAYTIAEQLLGHRDPLFAAIAALIALGFSREPRLRKVIEVGIGCTLGIFIGDMVLHLLGRSILTASLVLFVAIMLARFLDRSPLLAMQMGLQSLLVVLIPAPEVGVFGPFSRSMDAVVGGVVAMLVALLTPRDPRREPIRELGQVVDELTACLRETAKGIRTSESRHAWHALIRSRAMQSQLDQASDAVASARELTLYSPAYRRHRHYVRRMDRVADQLDLAVRSQRVIARRAVGAIDHAALTDGGTASISQVMEDLADATALIARAVEDPGRGYRRRTAAAQQRLADVAARLHPRDLQVSTLEGEALVMLLRPMVIDLLVATGMPHEEAVEVLPGL</sequence>
<proteinExistence type="predicted"/>
<dbReference type="Proteomes" id="UP001251870">
    <property type="component" value="Unassembled WGS sequence"/>
</dbReference>
<comment type="caution">
    <text evidence="8">The sequence shown here is derived from an EMBL/GenBank/DDBJ whole genome shotgun (WGS) entry which is preliminary data.</text>
</comment>
<name>A0ABU2DSQ7_9MICC</name>
<keyword evidence="4 6" id="KW-0472">Membrane</keyword>
<dbReference type="InterPro" id="IPR049453">
    <property type="entry name" value="Memb_transporter_dom"/>
</dbReference>
<feature type="transmembrane region" description="Helical" evidence="6">
    <location>
        <begin position="142"/>
        <end position="160"/>
    </location>
</feature>